<gene>
    <name evidence="1" type="ORF">QJS04_geneDACA016471</name>
</gene>
<keyword evidence="2" id="KW-1185">Reference proteome</keyword>
<evidence type="ECO:0000313" key="2">
    <source>
        <dbReference type="Proteomes" id="UP001179952"/>
    </source>
</evidence>
<evidence type="ECO:0000313" key="1">
    <source>
        <dbReference type="EMBL" id="KAK1272689.1"/>
    </source>
</evidence>
<accession>A0AAV9B9B8</accession>
<organism evidence="1 2">
    <name type="scientific">Acorus gramineus</name>
    <name type="common">Dwarf sweet flag</name>
    <dbReference type="NCBI Taxonomy" id="55184"/>
    <lineage>
        <taxon>Eukaryota</taxon>
        <taxon>Viridiplantae</taxon>
        <taxon>Streptophyta</taxon>
        <taxon>Embryophyta</taxon>
        <taxon>Tracheophyta</taxon>
        <taxon>Spermatophyta</taxon>
        <taxon>Magnoliopsida</taxon>
        <taxon>Liliopsida</taxon>
        <taxon>Acoraceae</taxon>
        <taxon>Acorus</taxon>
    </lineage>
</organism>
<name>A0AAV9B9B8_ACOGR</name>
<proteinExistence type="predicted"/>
<dbReference type="AlphaFoldDB" id="A0AAV9B9B8"/>
<sequence>MEALCDIAYGPFDRAISRSDGPILGRLLTVKQFYNLRETLEIERKMDVENIGQTMEIFYLMFFQNTYDPSTTTHTANLGSLMECSLAKSPFENDKALHGLAIDLWARVLDRPSPLGLSLEVEDCFSRAINVIYVKFGLYNLIKGKEQTQGKTIKRIKRE</sequence>
<comment type="caution">
    <text evidence="1">The sequence shown here is derived from an EMBL/GenBank/DDBJ whole genome shotgun (WGS) entry which is preliminary data.</text>
</comment>
<dbReference type="EMBL" id="JAUJYN010000004">
    <property type="protein sequence ID" value="KAK1272689.1"/>
    <property type="molecule type" value="Genomic_DNA"/>
</dbReference>
<protein>
    <submittedName>
        <fullName evidence="1">Uncharacterized protein</fullName>
    </submittedName>
</protein>
<reference evidence="1" key="2">
    <citation type="submission" date="2023-06" db="EMBL/GenBank/DDBJ databases">
        <authorList>
            <person name="Ma L."/>
            <person name="Liu K.-W."/>
            <person name="Li Z."/>
            <person name="Hsiao Y.-Y."/>
            <person name="Qi Y."/>
            <person name="Fu T."/>
            <person name="Tang G."/>
            <person name="Zhang D."/>
            <person name="Sun W.-H."/>
            <person name="Liu D.-K."/>
            <person name="Li Y."/>
            <person name="Chen G.-Z."/>
            <person name="Liu X.-D."/>
            <person name="Liao X.-Y."/>
            <person name="Jiang Y.-T."/>
            <person name="Yu X."/>
            <person name="Hao Y."/>
            <person name="Huang J."/>
            <person name="Zhao X.-W."/>
            <person name="Ke S."/>
            <person name="Chen Y.-Y."/>
            <person name="Wu W.-L."/>
            <person name="Hsu J.-L."/>
            <person name="Lin Y.-F."/>
            <person name="Huang M.-D."/>
            <person name="Li C.-Y."/>
            <person name="Huang L."/>
            <person name="Wang Z.-W."/>
            <person name="Zhao X."/>
            <person name="Zhong W.-Y."/>
            <person name="Peng D.-H."/>
            <person name="Ahmad S."/>
            <person name="Lan S."/>
            <person name="Zhang J.-S."/>
            <person name="Tsai W.-C."/>
            <person name="Van De Peer Y."/>
            <person name="Liu Z.-J."/>
        </authorList>
    </citation>
    <scope>NUCLEOTIDE SEQUENCE</scope>
    <source>
        <strain evidence="1">SCP</strain>
        <tissue evidence="1">Leaves</tissue>
    </source>
</reference>
<reference evidence="1" key="1">
    <citation type="journal article" date="2023" name="Nat. Commun.">
        <title>Diploid and tetraploid genomes of Acorus and the evolution of monocots.</title>
        <authorList>
            <person name="Ma L."/>
            <person name="Liu K.W."/>
            <person name="Li Z."/>
            <person name="Hsiao Y.Y."/>
            <person name="Qi Y."/>
            <person name="Fu T."/>
            <person name="Tang G.D."/>
            <person name="Zhang D."/>
            <person name="Sun W.H."/>
            <person name="Liu D.K."/>
            <person name="Li Y."/>
            <person name="Chen G.Z."/>
            <person name="Liu X.D."/>
            <person name="Liao X.Y."/>
            <person name="Jiang Y.T."/>
            <person name="Yu X."/>
            <person name="Hao Y."/>
            <person name="Huang J."/>
            <person name="Zhao X.W."/>
            <person name="Ke S."/>
            <person name="Chen Y.Y."/>
            <person name="Wu W.L."/>
            <person name="Hsu J.L."/>
            <person name="Lin Y.F."/>
            <person name="Huang M.D."/>
            <person name="Li C.Y."/>
            <person name="Huang L."/>
            <person name="Wang Z.W."/>
            <person name="Zhao X."/>
            <person name="Zhong W.Y."/>
            <person name="Peng D.H."/>
            <person name="Ahmad S."/>
            <person name="Lan S."/>
            <person name="Zhang J.S."/>
            <person name="Tsai W.C."/>
            <person name="Van de Peer Y."/>
            <person name="Liu Z.J."/>
        </authorList>
    </citation>
    <scope>NUCLEOTIDE SEQUENCE</scope>
    <source>
        <strain evidence="1">SCP</strain>
    </source>
</reference>
<dbReference type="Proteomes" id="UP001179952">
    <property type="component" value="Unassembled WGS sequence"/>
</dbReference>